<reference evidence="9 10" key="1">
    <citation type="journal article" date="2015" name="Environ. Microbiol.">
        <title>Metagenome sequence of Elaphomyces granulatus from sporocarp tissue reveals Ascomycota ectomycorrhizal fingerprints of genome expansion and a Proteobacteria-rich microbiome.</title>
        <authorList>
            <person name="Quandt C.A."/>
            <person name="Kohler A."/>
            <person name="Hesse C.N."/>
            <person name="Sharpton T.J."/>
            <person name="Martin F."/>
            <person name="Spatafora J.W."/>
        </authorList>
    </citation>
    <scope>NUCLEOTIDE SEQUENCE [LARGE SCALE GENOMIC DNA]</scope>
    <source>
        <strain evidence="9 10">OSC145934</strain>
    </source>
</reference>
<accession>A0A232LV40</accession>
<keyword evidence="5 8" id="KW-0472">Membrane</keyword>
<dbReference type="InterPro" id="IPR034294">
    <property type="entry name" value="Aquaporin_transptr"/>
</dbReference>
<dbReference type="PRINTS" id="PR00783">
    <property type="entry name" value="MINTRINSICP"/>
</dbReference>
<dbReference type="Pfam" id="PF00230">
    <property type="entry name" value="MIP"/>
    <property type="match status" value="1"/>
</dbReference>
<comment type="caution">
    <text evidence="9">The sequence shown here is derived from an EMBL/GenBank/DDBJ whole genome shotgun (WGS) entry which is preliminary data.</text>
</comment>
<evidence type="ECO:0000256" key="1">
    <source>
        <dbReference type="ARBA" id="ARBA00004141"/>
    </source>
</evidence>
<dbReference type="SUPFAM" id="SSF81338">
    <property type="entry name" value="Aquaporin-like"/>
    <property type="match status" value="1"/>
</dbReference>
<dbReference type="OrthoDB" id="3222at2759"/>
<dbReference type="GO" id="GO:0005886">
    <property type="term" value="C:plasma membrane"/>
    <property type="evidence" value="ECO:0007669"/>
    <property type="project" value="TreeGrafter"/>
</dbReference>
<name>A0A232LV40_9EURO</name>
<dbReference type="Proteomes" id="UP000243515">
    <property type="component" value="Unassembled WGS sequence"/>
</dbReference>
<dbReference type="EMBL" id="NPHW01004383">
    <property type="protein sequence ID" value="OXV07999.1"/>
    <property type="molecule type" value="Genomic_DNA"/>
</dbReference>
<evidence type="ECO:0000256" key="2">
    <source>
        <dbReference type="ARBA" id="ARBA00022448"/>
    </source>
</evidence>
<dbReference type="AlphaFoldDB" id="A0A232LV40"/>
<feature type="transmembrane region" description="Helical" evidence="8">
    <location>
        <begin position="186"/>
        <end position="208"/>
    </location>
</feature>
<feature type="region of interest" description="Disordered" evidence="7">
    <location>
        <begin position="1"/>
        <end position="45"/>
    </location>
</feature>
<evidence type="ECO:0000256" key="7">
    <source>
        <dbReference type="SAM" id="MobiDB-lite"/>
    </source>
</evidence>
<evidence type="ECO:0000256" key="6">
    <source>
        <dbReference type="RuleBase" id="RU000477"/>
    </source>
</evidence>
<evidence type="ECO:0008006" key="11">
    <source>
        <dbReference type="Google" id="ProtNLM"/>
    </source>
</evidence>
<proteinExistence type="inferred from homology"/>
<comment type="similarity">
    <text evidence="6">Belongs to the MIP/aquaporin (TC 1.A.8) family.</text>
</comment>
<comment type="subcellular location">
    <subcellularLocation>
        <location evidence="1">Membrane</location>
        <topology evidence="1">Multi-pass membrane protein</topology>
    </subcellularLocation>
</comment>
<dbReference type="PANTHER" id="PTHR19139:SF290">
    <property type="entry name" value="AQUAPORIN"/>
    <property type="match status" value="1"/>
</dbReference>
<organism evidence="9 10">
    <name type="scientific">Elaphomyces granulatus</name>
    <dbReference type="NCBI Taxonomy" id="519963"/>
    <lineage>
        <taxon>Eukaryota</taxon>
        <taxon>Fungi</taxon>
        <taxon>Dikarya</taxon>
        <taxon>Ascomycota</taxon>
        <taxon>Pezizomycotina</taxon>
        <taxon>Eurotiomycetes</taxon>
        <taxon>Eurotiomycetidae</taxon>
        <taxon>Eurotiales</taxon>
        <taxon>Elaphomycetaceae</taxon>
        <taxon>Elaphomyces</taxon>
    </lineage>
</organism>
<sequence>MVGASGAPDIEKDVNKDHLSVPVPVNQPSPESSGHHTHQISTVPFTGRLGGNQAFILDRDDADNAAILHDIPDAAPWMTLADQFDLRPFRTLTLWKGAILEGMGTLLLVFLTLWISLSPAEIPTPPDPQFGPFDNAAFLGPLVGGVSNFMLLTLFTFIFGAVSGAHLNPTITIATFCARLTTLPRMVLYVAFQTIGGALAGLLVRAAYGSRHFKAGGCWLYPNVVPVGDAFVIEFVATTLLLFFAFGVGLDPRQRQLIGPSLAPFLVGMALGVITFGTAFTRYGYGGASLNPARCLGAFIGSSFPGWHWHHWVADIVACLLHAVFYLVVPPWQKYG</sequence>
<keyword evidence="4 8" id="KW-1133">Transmembrane helix</keyword>
<keyword evidence="10" id="KW-1185">Reference proteome</keyword>
<dbReference type="InterPro" id="IPR000425">
    <property type="entry name" value="MIP"/>
</dbReference>
<evidence type="ECO:0000256" key="4">
    <source>
        <dbReference type="ARBA" id="ARBA00022989"/>
    </source>
</evidence>
<keyword evidence="3 6" id="KW-0812">Transmembrane</keyword>
<dbReference type="Gene3D" id="1.20.1080.10">
    <property type="entry name" value="Glycerol uptake facilitator protein"/>
    <property type="match status" value="1"/>
</dbReference>
<keyword evidence="2 6" id="KW-0813">Transport</keyword>
<evidence type="ECO:0000256" key="5">
    <source>
        <dbReference type="ARBA" id="ARBA00023136"/>
    </source>
</evidence>
<dbReference type="InterPro" id="IPR023271">
    <property type="entry name" value="Aquaporin-like"/>
</dbReference>
<feature type="transmembrane region" description="Helical" evidence="8">
    <location>
        <begin position="97"/>
        <end position="117"/>
    </location>
</feature>
<protein>
    <recommendedName>
        <fullName evidence="11">Aquaporin</fullName>
    </recommendedName>
</protein>
<feature type="transmembrane region" description="Helical" evidence="8">
    <location>
        <begin position="309"/>
        <end position="329"/>
    </location>
</feature>
<evidence type="ECO:0000313" key="10">
    <source>
        <dbReference type="Proteomes" id="UP000243515"/>
    </source>
</evidence>
<evidence type="ECO:0000313" key="9">
    <source>
        <dbReference type="EMBL" id="OXV07999.1"/>
    </source>
</evidence>
<feature type="compositionally biased region" description="Basic and acidic residues" evidence="7">
    <location>
        <begin position="9"/>
        <end position="19"/>
    </location>
</feature>
<dbReference type="InterPro" id="IPR022357">
    <property type="entry name" value="MIP_CS"/>
</dbReference>
<dbReference type="PROSITE" id="PS00221">
    <property type="entry name" value="MIP"/>
    <property type="match status" value="1"/>
</dbReference>
<dbReference type="PANTHER" id="PTHR19139">
    <property type="entry name" value="AQUAPORIN TRANSPORTER"/>
    <property type="match status" value="1"/>
</dbReference>
<feature type="transmembrane region" description="Helical" evidence="8">
    <location>
        <begin position="262"/>
        <end position="280"/>
    </location>
</feature>
<feature type="transmembrane region" description="Helical" evidence="8">
    <location>
        <begin position="137"/>
        <end position="165"/>
    </location>
</feature>
<evidence type="ECO:0000256" key="8">
    <source>
        <dbReference type="SAM" id="Phobius"/>
    </source>
</evidence>
<gene>
    <name evidence="9" type="ORF">Egran_04239</name>
</gene>
<dbReference type="GO" id="GO:0015250">
    <property type="term" value="F:water channel activity"/>
    <property type="evidence" value="ECO:0007669"/>
    <property type="project" value="TreeGrafter"/>
</dbReference>
<evidence type="ECO:0000256" key="3">
    <source>
        <dbReference type="ARBA" id="ARBA00022692"/>
    </source>
</evidence>
<feature type="transmembrane region" description="Helical" evidence="8">
    <location>
        <begin position="228"/>
        <end position="250"/>
    </location>
</feature>